<protein>
    <submittedName>
        <fullName evidence="2">Uncharacterized protein</fullName>
    </submittedName>
</protein>
<accession>A0ABD2MY11</accession>
<name>A0ABD2MY11_9CUCU</name>
<feature type="region of interest" description="Disordered" evidence="1">
    <location>
        <begin position="46"/>
        <end position="85"/>
    </location>
</feature>
<evidence type="ECO:0000313" key="3">
    <source>
        <dbReference type="Proteomes" id="UP001516400"/>
    </source>
</evidence>
<evidence type="ECO:0000313" key="2">
    <source>
        <dbReference type="EMBL" id="KAL3271046.1"/>
    </source>
</evidence>
<proteinExistence type="predicted"/>
<dbReference type="EMBL" id="JABFTP020000042">
    <property type="protein sequence ID" value="KAL3271046.1"/>
    <property type="molecule type" value="Genomic_DNA"/>
</dbReference>
<sequence>MYVQRSISKCKMAETDGKINSLLLASDQSDSEIDFEDCILSESDLLQHHKSDQEDDSGEDQVSSQSVCSYNSGNEGNVPLSESRR</sequence>
<keyword evidence="3" id="KW-1185">Reference proteome</keyword>
<dbReference type="Proteomes" id="UP001516400">
    <property type="component" value="Unassembled WGS sequence"/>
</dbReference>
<dbReference type="AlphaFoldDB" id="A0ABD2MY11"/>
<evidence type="ECO:0000256" key="1">
    <source>
        <dbReference type="SAM" id="MobiDB-lite"/>
    </source>
</evidence>
<organism evidence="2 3">
    <name type="scientific">Cryptolaemus montrouzieri</name>
    <dbReference type="NCBI Taxonomy" id="559131"/>
    <lineage>
        <taxon>Eukaryota</taxon>
        <taxon>Metazoa</taxon>
        <taxon>Ecdysozoa</taxon>
        <taxon>Arthropoda</taxon>
        <taxon>Hexapoda</taxon>
        <taxon>Insecta</taxon>
        <taxon>Pterygota</taxon>
        <taxon>Neoptera</taxon>
        <taxon>Endopterygota</taxon>
        <taxon>Coleoptera</taxon>
        <taxon>Polyphaga</taxon>
        <taxon>Cucujiformia</taxon>
        <taxon>Coccinelloidea</taxon>
        <taxon>Coccinellidae</taxon>
        <taxon>Scymninae</taxon>
        <taxon>Scymnini</taxon>
        <taxon>Cryptolaemus</taxon>
    </lineage>
</organism>
<gene>
    <name evidence="2" type="ORF">HHI36_021546</name>
</gene>
<comment type="caution">
    <text evidence="2">The sequence shown here is derived from an EMBL/GenBank/DDBJ whole genome shotgun (WGS) entry which is preliminary data.</text>
</comment>
<reference evidence="2 3" key="1">
    <citation type="journal article" date="2021" name="BMC Biol.">
        <title>Horizontally acquired antibacterial genes associated with adaptive radiation of ladybird beetles.</title>
        <authorList>
            <person name="Li H.S."/>
            <person name="Tang X.F."/>
            <person name="Huang Y.H."/>
            <person name="Xu Z.Y."/>
            <person name="Chen M.L."/>
            <person name="Du X.Y."/>
            <person name="Qiu B.Y."/>
            <person name="Chen P.T."/>
            <person name="Zhang W."/>
            <person name="Slipinski A."/>
            <person name="Escalona H.E."/>
            <person name="Waterhouse R.M."/>
            <person name="Zwick A."/>
            <person name="Pang H."/>
        </authorList>
    </citation>
    <scope>NUCLEOTIDE SEQUENCE [LARGE SCALE GENOMIC DNA]</scope>
    <source>
        <strain evidence="2">SYSU2018</strain>
    </source>
</reference>
<feature type="compositionally biased region" description="Polar residues" evidence="1">
    <location>
        <begin position="60"/>
        <end position="75"/>
    </location>
</feature>